<protein>
    <submittedName>
        <fullName evidence="2">Aminopeptidase</fullName>
    </submittedName>
</protein>
<sequence>CHLHHLPNSIASNVIRADPGLGLCPEQLEEALCGFQVVGSFSFANLIAGSDTAGFTLEYDCCSWSHSRLDNYWRQGFALDALSGTGGRIPGATTEPTFESGGRLEQRSAVALGWFTRQNSPSSSEEKKRPIYEGANC</sequence>
<dbReference type="GO" id="GO:0004177">
    <property type="term" value="F:aminopeptidase activity"/>
    <property type="evidence" value="ECO:0007669"/>
    <property type="project" value="UniProtKB-KW"/>
</dbReference>
<keyword evidence="2" id="KW-0378">Hydrolase</keyword>
<proteinExistence type="evidence at transcript level"/>
<evidence type="ECO:0000313" key="2">
    <source>
        <dbReference type="EMBL" id="AAG02466.1"/>
    </source>
</evidence>
<accession>Q9HD17</accession>
<feature type="non-terminal residue" evidence="2">
    <location>
        <position position="1"/>
    </location>
</feature>
<feature type="region of interest" description="Disordered" evidence="1">
    <location>
        <begin position="118"/>
        <end position="137"/>
    </location>
</feature>
<dbReference type="AlphaFoldDB" id="Q9HD17"/>
<name>Q9HD17_HUMAN</name>
<dbReference type="EMBL" id="AF290544">
    <property type="protein sequence ID" value="AAG02466.1"/>
    <property type="molecule type" value="mRNA"/>
</dbReference>
<keyword evidence="2" id="KW-0031">Aminopeptidase</keyword>
<evidence type="ECO:0000256" key="1">
    <source>
        <dbReference type="SAM" id="MobiDB-lite"/>
    </source>
</evidence>
<reference evidence="2" key="1">
    <citation type="submission" date="2000-07" db="EMBL/GenBank/DDBJ databases">
        <title>The cloning and sequencing of human APN2.</title>
        <authorList>
            <person name="Zhao X.L."/>
            <person name="Liu R.H."/>
            <person name="Jia H.T."/>
        </authorList>
    </citation>
    <scope>NUCLEOTIDE SEQUENCE</scope>
</reference>
<keyword evidence="2" id="KW-0645">Protease</keyword>
<organism evidence="2">
    <name type="scientific">Homo sapiens</name>
    <name type="common">Human</name>
    <dbReference type="NCBI Taxonomy" id="9606"/>
    <lineage>
        <taxon>Eukaryota</taxon>
        <taxon>Metazoa</taxon>
        <taxon>Chordata</taxon>
        <taxon>Craniata</taxon>
        <taxon>Vertebrata</taxon>
        <taxon>Euteleostomi</taxon>
        <taxon>Mammalia</taxon>
        <taxon>Eutheria</taxon>
        <taxon>Euarchontoglires</taxon>
        <taxon>Primates</taxon>
        <taxon>Haplorrhini</taxon>
        <taxon>Catarrhini</taxon>
        <taxon>Hominidae</taxon>
        <taxon>Homo</taxon>
    </lineage>
</organism>